<dbReference type="InterPro" id="IPR036465">
    <property type="entry name" value="vWFA_dom_sf"/>
</dbReference>
<feature type="domain" description="VWFA" evidence="2">
    <location>
        <begin position="83"/>
        <end position="283"/>
    </location>
</feature>
<dbReference type="Gene3D" id="3.40.50.410">
    <property type="entry name" value="von Willebrand factor, type A domain"/>
    <property type="match status" value="1"/>
</dbReference>
<dbReference type="OrthoDB" id="6206554at2"/>
<dbReference type="AlphaFoldDB" id="A0A1V8M5D4"/>
<keyword evidence="1" id="KW-0472">Membrane</keyword>
<dbReference type="SMART" id="SM00327">
    <property type="entry name" value="VWA"/>
    <property type="match status" value="1"/>
</dbReference>
<keyword evidence="1" id="KW-1133">Transmembrane helix</keyword>
<keyword evidence="1" id="KW-0812">Transmembrane</keyword>
<evidence type="ECO:0000313" key="3">
    <source>
        <dbReference type="EMBL" id="OQK16780.1"/>
    </source>
</evidence>
<dbReference type="CDD" id="cd00198">
    <property type="entry name" value="vWFA"/>
    <property type="match status" value="1"/>
</dbReference>
<proteinExistence type="predicted"/>
<dbReference type="PROSITE" id="PS50234">
    <property type="entry name" value="VWFA"/>
    <property type="match status" value="1"/>
</dbReference>
<dbReference type="STRING" id="1420851.AU255_02415"/>
<reference evidence="3 4" key="1">
    <citation type="submission" date="2015-12" db="EMBL/GenBank/DDBJ databases">
        <authorList>
            <person name="Shamseldin A."/>
            <person name="Moawad H."/>
            <person name="Abd El-Rahim W.M."/>
            <person name="Sadowsky M.J."/>
        </authorList>
    </citation>
    <scope>NUCLEOTIDE SEQUENCE [LARGE SCALE GENOMIC DNA]</scope>
    <source>
        <strain evidence="3 4">WF1</strain>
    </source>
</reference>
<organism evidence="3 4">
    <name type="scientific">Methyloprofundus sedimenti</name>
    <dbReference type="NCBI Taxonomy" id="1420851"/>
    <lineage>
        <taxon>Bacteria</taxon>
        <taxon>Pseudomonadati</taxon>
        <taxon>Pseudomonadota</taxon>
        <taxon>Gammaproteobacteria</taxon>
        <taxon>Methylococcales</taxon>
        <taxon>Methylococcaceae</taxon>
        <taxon>Methyloprofundus</taxon>
    </lineage>
</organism>
<protein>
    <recommendedName>
        <fullName evidence="2">VWFA domain-containing protein</fullName>
    </recommendedName>
</protein>
<gene>
    <name evidence="3" type="ORF">AU255_02415</name>
</gene>
<accession>A0A1V8M5D4</accession>
<dbReference type="Pfam" id="PF13519">
    <property type="entry name" value="VWA_2"/>
    <property type="match status" value="1"/>
</dbReference>
<name>A0A1V8M5D4_9GAMM</name>
<dbReference type="InterPro" id="IPR002035">
    <property type="entry name" value="VWF_A"/>
</dbReference>
<dbReference type="RefSeq" id="WP_080521401.1">
    <property type="nucleotide sequence ID" value="NZ_LPUF01000001.1"/>
</dbReference>
<sequence length="327" mass="36497">MNFTVDHPWVLLALLLTLLPLFNNGMSHNSYPSIQILPTDTLSTFFSVLLKLIAMAAITCLVLALAGLNRGKQSRERIGYGAHIVLLLDRSKSMDYTYAGKAPDGSEESKASAAKRLLSEFIKKRQHDRIGVAGYSTSPLFFMPLTENKQAALAAVSATDLPALAYTNISKGLAMGLSFFQQQSTQTGSRIILLVSDGAAVIDSDSETNIRRWAKQYNVRLYWIFMRSENSAGLYDKPENPRDDNAGAMPERYLHLFFESLGIPYKAYQAENPDAVQEAINDINKLENMPLHYVEKIPKQDLSNQCYLFASLFISLLWACKLAEVRL</sequence>
<evidence type="ECO:0000259" key="2">
    <source>
        <dbReference type="PROSITE" id="PS50234"/>
    </source>
</evidence>
<feature type="transmembrane region" description="Helical" evidence="1">
    <location>
        <begin position="48"/>
        <end position="68"/>
    </location>
</feature>
<keyword evidence="4" id="KW-1185">Reference proteome</keyword>
<dbReference type="EMBL" id="LPUF01000001">
    <property type="protein sequence ID" value="OQK16780.1"/>
    <property type="molecule type" value="Genomic_DNA"/>
</dbReference>
<evidence type="ECO:0000313" key="4">
    <source>
        <dbReference type="Proteomes" id="UP000191980"/>
    </source>
</evidence>
<evidence type="ECO:0000256" key="1">
    <source>
        <dbReference type="SAM" id="Phobius"/>
    </source>
</evidence>
<dbReference type="Proteomes" id="UP000191980">
    <property type="component" value="Unassembled WGS sequence"/>
</dbReference>
<dbReference type="SUPFAM" id="SSF53300">
    <property type="entry name" value="vWA-like"/>
    <property type="match status" value="1"/>
</dbReference>
<comment type="caution">
    <text evidence="3">The sequence shown here is derived from an EMBL/GenBank/DDBJ whole genome shotgun (WGS) entry which is preliminary data.</text>
</comment>